<feature type="domain" description="Luciferase-like" evidence="1">
    <location>
        <begin position="9"/>
        <end position="306"/>
    </location>
</feature>
<dbReference type="InterPro" id="IPR036661">
    <property type="entry name" value="Luciferase-like_sf"/>
</dbReference>
<dbReference type="EMBL" id="CZRL01000035">
    <property type="protein sequence ID" value="CUS50645.1"/>
    <property type="molecule type" value="Genomic_DNA"/>
</dbReference>
<dbReference type="InterPro" id="IPR019919">
    <property type="entry name" value="Lucif-like_OxRdtase_MSMEG_2256"/>
</dbReference>
<dbReference type="SUPFAM" id="SSF51679">
    <property type="entry name" value="Bacterial luciferase-like"/>
    <property type="match status" value="1"/>
</dbReference>
<gene>
    <name evidence="2" type="ORF">MGWOODY_XGa1607</name>
</gene>
<dbReference type="NCBIfam" id="TIGR03617">
    <property type="entry name" value="F420_MSMEG_2256"/>
    <property type="match status" value="1"/>
</dbReference>
<sequence length="346" mass="38357">MRVMTTIPQHDLHQIPKAVREIEANGYDGVSTLENRHDPFLPLGIAAVNTQKLELSTGIAIAFSRSPMTVANIGWDLQAASGGRFVLGLGSQVKGHNERRFSVPWSPPAPRLREYANALRAIWTTWKTGEPLNFEGQHYRFTLMTPNFTPEPMDSPAPPITVAAVGPAMMKVAGQAYDGVRLHPFCTRRYLEDTVIPTLENALASVGRQRKRFEISGGGFIATGADDEAVAKMFEWVRIRIGFYGSTRAYWPVLEAHDLEELGLKLNQMSRNNQWDQMAQEVTDDIVHLFAAVGRHDEIAEAIKERFGGISDAVYDSASSELRGGLPANVIQDIQRIPSRFAGFPD</sequence>
<dbReference type="Gene3D" id="3.20.20.30">
    <property type="entry name" value="Luciferase-like domain"/>
    <property type="match status" value="1"/>
</dbReference>
<name>A0A170PQR8_9ZZZZ</name>
<protein>
    <submittedName>
        <fullName evidence="2">PROBABLE OXIDOREDUCTASE</fullName>
    </submittedName>
</protein>
<evidence type="ECO:0000259" key="1">
    <source>
        <dbReference type="Pfam" id="PF00296"/>
    </source>
</evidence>
<dbReference type="InterPro" id="IPR050564">
    <property type="entry name" value="F420-G6PD/mer"/>
</dbReference>
<dbReference type="PANTHER" id="PTHR43244">
    <property type="match status" value="1"/>
</dbReference>
<accession>A0A170PQR8</accession>
<organism evidence="2">
    <name type="scientific">hydrothermal vent metagenome</name>
    <dbReference type="NCBI Taxonomy" id="652676"/>
    <lineage>
        <taxon>unclassified sequences</taxon>
        <taxon>metagenomes</taxon>
        <taxon>ecological metagenomes</taxon>
    </lineage>
</organism>
<dbReference type="CDD" id="cd01097">
    <property type="entry name" value="Tetrahydromethanopterin_reductase"/>
    <property type="match status" value="1"/>
</dbReference>
<dbReference type="GO" id="GO:0016705">
    <property type="term" value="F:oxidoreductase activity, acting on paired donors, with incorporation or reduction of molecular oxygen"/>
    <property type="evidence" value="ECO:0007669"/>
    <property type="project" value="InterPro"/>
</dbReference>
<dbReference type="PANTHER" id="PTHR43244:SF2">
    <property type="entry name" value="CONSERVED HYPOTHETICAL ALANINE AND PROLINE-RICH PROTEIN"/>
    <property type="match status" value="1"/>
</dbReference>
<evidence type="ECO:0000313" key="2">
    <source>
        <dbReference type="EMBL" id="CUS50645.1"/>
    </source>
</evidence>
<proteinExistence type="predicted"/>
<reference evidence="2" key="1">
    <citation type="submission" date="2015-10" db="EMBL/GenBank/DDBJ databases">
        <authorList>
            <person name="Gilbert D.G."/>
        </authorList>
    </citation>
    <scope>NUCLEOTIDE SEQUENCE</scope>
</reference>
<dbReference type="AlphaFoldDB" id="A0A170PQR8"/>
<dbReference type="Pfam" id="PF00296">
    <property type="entry name" value="Bac_luciferase"/>
    <property type="match status" value="1"/>
</dbReference>
<dbReference type="InterPro" id="IPR011251">
    <property type="entry name" value="Luciferase-like_dom"/>
</dbReference>